<dbReference type="STRING" id="1774969.AUC69_08550"/>
<dbReference type="OrthoDB" id="8454255at2"/>
<evidence type="ECO:0000313" key="2">
    <source>
        <dbReference type="EMBL" id="ODR99660.1"/>
    </source>
</evidence>
<evidence type="ECO:0000313" key="3">
    <source>
        <dbReference type="Proteomes" id="UP000094472"/>
    </source>
</evidence>
<sequence length="65" mass="7321">MATILEFRRTEEATARIGKPVEGSLGEIIIFPGVRIERRTSNDTPVQTGTTNRRRAPRARKKSRA</sequence>
<evidence type="ECO:0000256" key="1">
    <source>
        <dbReference type="SAM" id="MobiDB-lite"/>
    </source>
</evidence>
<reference evidence="2 3" key="1">
    <citation type="journal article" date="2016" name="Environ. Microbiol.">
        <title>New Methyloceanibacter diversity from North Sea sediments includes methanotroph containing solely the soluble methane monooxygenase.</title>
        <authorList>
            <person name="Vekeman B."/>
            <person name="Kerckhof F.M."/>
            <person name="Cremers G."/>
            <person name="de Vos P."/>
            <person name="Vandamme P."/>
            <person name="Boon N."/>
            <person name="Op den Camp H.J."/>
            <person name="Heylen K."/>
        </authorList>
    </citation>
    <scope>NUCLEOTIDE SEQUENCE [LARGE SCALE GENOMIC DNA]</scope>
    <source>
        <strain evidence="2 3">R-67175</strain>
    </source>
</reference>
<feature type="region of interest" description="Disordered" evidence="1">
    <location>
        <begin position="37"/>
        <end position="65"/>
    </location>
</feature>
<proteinExistence type="predicted"/>
<feature type="compositionally biased region" description="Basic residues" evidence="1">
    <location>
        <begin position="52"/>
        <end position="65"/>
    </location>
</feature>
<protein>
    <submittedName>
        <fullName evidence="2">Uncharacterized protein</fullName>
    </submittedName>
</protein>
<name>A0A1E3W1K6_9HYPH</name>
<comment type="caution">
    <text evidence="2">The sequence shown here is derived from an EMBL/GenBank/DDBJ whole genome shotgun (WGS) entry which is preliminary data.</text>
</comment>
<keyword evidence="3" id="KW-1185">Reference proteome</keyword>
<dbReference type="EMBL" id="LPWF01000016">
    <property type="protein sequence ID" value="ODR99660.1"/>
    <property type="molecule type" value="Genomic_DNA"/>
</dbReference>
<accession>A0A1E3W1K6</accession>
<dbReference type="AlphaFoldDB" id="A0A1E3W1K6"/>
<organism evidence="2 3">
    <name type="scientific">Methyloceanibacter superfactus</name>
    <dbReference type="NCBI Taxonomy" id="1774969"/>
    <lineage>
        <taxon>Bacteria</taxon>
        <taxon>Pseudomonadati</taxon>
        <taxon>Pseudomonadota</taxon>
        <taxon>Alphaproteobacteria</taxon>
        <taxon>Hyphomicrobiales</taxon>
        <taxon>Hyphomicrobiaceae</taxon>
        <taxon>Methyloceanibacter</taxon>
    </lineage>
</organism>
<dbReference type="Proteomes" id="UP000094472">
    <property type="component" value="Unassembled WGS sequence"/>
</dbReference>
<feature type="compositionally biased region" description="Polar residues" evidence="1">
    <location>
        <begin position="42"/>
        <end position="51"/>
    </location>
</feature>
<gene>
    <name evidence="2" type="ORF">AUC69_08550</name>
</gene>
<dbReference type="RefSeq" id="WP_069441204.1">
    <property type="nucleotide sequence ID" value="NZ_LPWF01000016.1"/>
</dbReference>